<proteinExistence type="predicted"/>
<organism evidence="1">
    <name type="scientific">uncultured Actinomycetospora sp</name>
    <dbReference type="NCBI Taxonomy" id="1135996"/>
    <lineage>
        <taxon>Bacteria</taxon>
        <taxon>Bacillati</taxon>
        <taxon>Actinomycetota</taxon>
        <taxon>Actinomycetes</taxon>
        <taxon>Pseudonocardiales</taxon>
        <taxon>Pseudonocardiaceae</taxon>
        <taxon>Actinomycetospora</taxon>
        <taxon>environmental samples</taxon>
    </lineage>
</organism>
<dbReference type="AlphaFoldDB" id="A0A6J4HPS8"/>
<dbReference type="EMBL" id="CADCTH010000128">
    <property type="protein sequence ID" value="CAA9229356.1"/>
    <property type="molecule type" value="Genomic_DNA"/>
</dbReference>
<name>A0A6J4HPS8_9PSEU</name>
<accession>A0A6J4HPS8</accession>
<gene>
    <name evidence="1" type="ORF">AVDCRST_MAG54-949</name>
</gene>
<protein>
    <submittedName>
        <fullName evidence="1">Uncharacterized protein</fullName>
    </submittedName>
</protein>
<evidence type="ECO:0000313" key="1">
    <source>
        <dbReference type="EMBL" id="CAA9229356.1"/>
    </source>
</evidence>
<sequence>MSPAGVPAVGLAVHLYASDGRWIAWYLPGLPYVWDTGGRWIGWFPWADSADQTERDDVLDPHDTYLGTVVGDRLLARTARRPRPVLTRVPEPQRPVGPPDVNRALALPPPIGYTDIDAQRLSGD</sequence>
<reference evidence="1" key="1">
    <citation type="submission" date="2020-02" db="EMBL/GenBank/DDBJ databases">
        <authorList>
            <person name="Meier V. D."/>
        </authorList>
    </citation>
    <scope>NUCLEOTIDE SEQUENCE</scope>
    <source>
        <strain evidence="1">AVDCRST_MAG54</strain>
    </source>
</reference>